<keyword evidence="3" id="KW-1185">Reference proteome</keyword>
<comment type="caution">
    <text evidence="2">The sequence shown here is derived from an EMBL/GenBank/DDBJ whole genome shotgun (WGS) entry which is preliminary data.</text>
</comment>
<reference evidence="2" key="1">
    <citation type="submission" date="2023-01" db="EMBL/GenBank/DDBJ databases">
        <authorList>
            <person name="Van Ghelder C."/>
            <person name="Rancurel C."/>
        </authorList>
    </citation>
    <scope>NUCLEOTIDE SEQUENCE</scope>
    <source>
        <strain evidence="2">CNCM I-4278</strain>
    </source>
</reference>
<dbReference type="Proteomes" id="UP001152607">
    <property type="component" value="Unassembled WGS sequence"/>
</dbReference>
<dbReference type="OrthoDB" id="3797833at2759"/>
<evidence type="ECO:0000256" key="1">
    <source>
        <dbReference type="SAM" id="Phobius"/>
    </source>
</evidence>
<keyword evidence="1" id="KW-1133">Transmembrane helix</keyword>
<protein>
    <submittedName>
        <fullName evidence="2">Uncharacterized protein</fullName>
    </submittedName>
</protein>
<feature type="transmembrane region" description="Helical" evidence="1">
    <location>
        <begin position="37"/>
        <end position="59"/>
    </location>
</feature>
<sequence length="550" mass="61478">MSLLHDISPRYVRTGWWRNLAAPPHRQYLLTTGNVEAVMIVGCLGVLGAIAGNRVWIIVRYYLQPALQLSDPESERGNLSRSDAIKSLWAAVNHQSKNIREVLTEEEDFGHKVGRMLDILSGNGLDRLHPMDTKIELRFGIFAVLTIVCLGILSTLIPFFLTEGLQGGTAVLATHGSDQWYLSAGLVVIGDLRLRNSVHRDISTCVNDGIYWNQTKPCLELRSTLPSYSVEHIGLTDLNLSHASYRLLTEQGDKNFEALRLRHEISLQDAGFNTNNGGRKLHHELTCIPTSAEQLITKVNGTFNLNIEKLVPPSGKEFNPEKRGSYILHRSMMLRTANGIGSGHEIDESKRRSGFVTKGTDPLENFSGDGATWYQAEVDAALPRVDIKHPETDGFVKDTMHWAGATELMAYDGRGHRLQNFLITFKPGEIFPTAQAPSDDPIFAAHRQENSQYIADREVSALACTELFKICSKNTCEEINGFHSSSPEEAYLKIYAAILSVWASTTIEPIYGDPTTHQRVRNFFEKMAIRRRRKICPLNPPTPTFPKISS</sequence>
<dbReference type="AlphaFoldDB" id="A0A9W4XIG7"/>
<proteinExistence type="predicted"/>
<evidence type="ECO:0000313" key="3">
    <source>
        <dbReference type="Proteomes" id="UP001152607"/>
    </source>
</evidence>
<evidence type="ECO:0000313" key="2">
    <source>
        <dbReference type="EMBL" id="CAI6332853.1"/>
    </source>
</evidence>
<keyword evidence="1" id="KW-0812">Transmembrane</keyword>
<gene>
    <name evidence="2" type="ORF">PDIGIT_LOCUS5886</name>
</gene>
<dbReference type="EMBL" id="CAOQHR010000003">
    <property type="protein sequence ID" value="CAI6332853.1"/>
    <property type="molecule type" value="Genomic_DNA"/>
</dbReference>
<feature type="transmembrane region" description="Helical" evidence="1">
    <location>
        <begin position="137"/>
        <end position="161"/>
    </location>
</feature>
<accession>A0A9W4XIG7</accession>
<organism evidence="2 3">
    <name type="scientific">Periconia digitata</name>
    <dbReference type="NCBI Taxonomy" id="1303443"/>
    <lineage>
        <taxon>Eukaryota</taxon>
        <taxon>Fungi</taxon>
        <taxon>Dikarya</taxon>
        <taxon>Ascomycota</taxon>
        <taxon>Pezizomycotina</taxon>
        <taxon>Dothideomycetes</taxon>
        <taxon>Pleosporomycetidae</taxon>
        <taxon>Pleosporales</taxon>
        <taxon>Massarineae</taxon>
        <taxon>Periconiaceae</taxon>
        <taxon>Periconia</taxon>
    </lineage>
</organism>
<keyword evidence="1" id="KW-0472">Membrane</keyword>
<name>A0A9W4XIG7_9PLEO</name>